<reference evidence="16 17" key="1">
    <citation type="submission" date="2016-05" db="EMBL/GenBank/DDBJ databases">
        <title>Bacillus thuringiensis and Bacillus weihenstephanensis as novel biocontrol agents of wilt causing Verticillium species.</title>
        <authorList>
            <person name="Hollensteiner J."/>
            <person name="Wemheuer F."/>
            <person name="Harting R."/>
            <person name="Kolarzyk A."/>
            <person name="Diaz-Valerio S."/>
            <person name="Poehlein A."/>
            <person name="Brzuszkiewicz E."/>
            <person name="Nesemann K."/>
            <person name="Braus-Stromeyer S."/>
            <person name="Braus G."/>
            <person name="Daniel R."/>
            <person name="Liesegang H."/>
        </authorList>
    </citation>
    <scope>NUCLEOTIDE SEQUENCE [LARGE SCALE GENOMIC DNA]</scope>
    <source>
        <strain evidence="16 17">GOE11</strain>
    </source>
</reference>
<evidence type="ECO:0000256" key="11">
    <source>
        <dbReference type="ARBA" id="ARBA00022989"/>
    </source>
</evidence>
<dbReference type="PANTHER" id="PTHR45528:SF8">
    <property type="entry name" value="HISTIDINE KINASE"/>
    <property type="match status" value="1"/>
</dbReference>
<dbReference type="SMART" id="SM00304">
    <property type="entry name" value="HAMP"/>
    <property type="match status" value="1"/>
</dbReference>
<keyword evidence="11" id="KW-1133">Transmembrane helix</keyword>
<name>A0A1E8BIV3_BACMY</name>
<dbReference type="GO" id="GO:0005886">
    <property type="term" value="C:plasma membrane"/>
    <property type="evidence" value="ECO:0007669"/>
    <property type="project" value="UniProtKB-SubCell"/>
</dbReference>
<dbReference type="Gene3D" id="6.10.340.10">
    <property type="match status" value="1"/>
</dbReference>
<dbReference type="PROSITE" id="PS50109">
    <property type="entry name" value="HIS_KIN"/>
    <property type="match status" value="1"/>
</dbReference>
<dbReference type="SMART" id="SM00387">
    <property type="entry name" value="HATPase_c"/>
    <property type="match status" value="1"/>
</dbReference>
<comment type="caution">
    <text evidence="16">The sequence shown here is derived from an EMBL/GenBank/DDBJ whole genome shotgun (WGS) entry which is preliminary data.</text>
</comment>
<dbReference type="Pfam" id="PF00512">
    <property type="entry name" value="HisKA"/>
    <property type="match status" value="1"/>
</dbReference>
<accession>A0A1E8BIV3</accession>
<protein>
    <recommendedName>
        <fullName evidence="3">histidine kinase</fullName>
        <ecNumber evidence="3">2.7.13.3</ecNumber>
    </recommendedName>
</protein>
<evidence type="ECO:0000256" key="8">
    <source>
        <dbReference type="ARBA" id="ARBA00022741"/>
    </source>
</evidence>
<dbReference type="InterPro" id="IPR004358">
    <property type="entry name" value="Sig_transdc_His_kin-like_C"/>
</dbReference>
<evidence type="ECO:0000313" key="16">
    <source>
        <dbReference type="EMBL" id="OFD89173.1"/>
    </source>
</evidence>
<dbReference type="GO" id="GO:0005524">
    <property type="term" value="F:ATP binding"/>
    <property type="evidence" value="ECO:0007669"/>
    <property type="project" value="UniProtKB-KW"/>
</dbReference>
<comment type="subcellular location">
    <subcellularLocation>
        <location evidence="2">Cell membrane</location>
        <topology evidence="2">Multi-pass membrane protein</topology>
    </subcellularLocation>
</comment>
<dbReference type="AlphaFoldDB" id="A0A1E8BIV3"/>
<dbReference type="Proteomes" id="UP000175835">
    <property type="component" value="Unassembled WGS sequence"/>
</dbReference>
<evidence type="ECO:0000259" key="15">
    <source>
        <dbReference type="PROSITE" id="PS50885"/>
    </source>
</evidence>
<gene>
    <name evidence="16" type="ORF">BWGOE11_49520</name>
</gene>
<evidence type="ECO:0000256" key="1">
    <source>
        <dbReference type="ARBA" id="ARBA00000085"/>
    </source>
</evidence>
<dbReference type="InterPro" id="IPR050398">
    <property type="entry name" value="HssS/ArlS-like"/>
</dbReference>
<proteinExistence type="predicted"/>
<dbReference type="Pfam" id="PF02518">
    <property type="entry name" value="HATPase_c"/>
    <property type="match status" value="1"/>
</dbReference>
<dbReference type="EMBL" id="LXLX01000049">
    <property type="protein sequence ID" value="OFD89173.1"/>
    <property type="molecule type" value="Genomic_DNA"/>
</dbReference>
<dbReference type="FunFam" id="3.30.565.10:FF:000013">
    <property type="entry name" value="Two-component sensor histidine kinase"/>
    <property type="match status" value="1"/>
</dbReference>
<keyword evidence="8" id="KW-0547">Nucleotide-binding</keyword>
<dbReference type="PANTHER" id="PTHR45528">
    <property type="entry name" value="SENSOR HISTIDINE KINASE CPXA"/>
    <property type="match status" value="1"/>
</dbReference>
<evidence type="ECO:0000256" key="4">
    <source>
        <dbReference type="ARBA" id="ARBA00022475"/>
    </source>
</evidence>
<keyword evidence="12" id="KW-0902">Two-component regulatory system</keyword>
<dbReference type="InterPro" id="IPR005467">
    <property type="entry name" value="His_kinase_dom"/>
</dbReference>
<evidence type="ECO:0000256" key="13">
    <source>
        <dbReference type="ARBA" id="ARBA00023136"/>
    </source>
</evidence>
<dbReference type="InterPro" id="IPR036890">
    <property type="entry name" value="HATPase_C_sf"/>
</dbReference>
<sequence length="502" mass="57974">MRKIFEPIIWMNQVFKKMIGKTVSYLQKSIRVQLIATFTFCTLLGVLVGWSSSSFFEDTNKISIIDYASGMEAIDGQTQRLVESITEEGKEINIQELLDQLNHQNQLKVLIIDENGKVVYKTKGAPEEQINLHETMRNVMDFKMDQVRYVEAQNLIQDRAEQKRKEFTTFYPVTVNTENMYIIASGIPQGNVKYVVNGSSPFPSLLGFITFLLSFFYITKRKMNQIEAMAEGVREFSKGNLQYKIKQAGQDEIGVLTSKINQMAEKLLANIEKEKQIEKQKSELITNVSHDLRTPLTSIMGYLRLLGDAKYENKEQHDEYIKIAFSKSEQLKMLIEDLFEYTKLTDENMVLDSQEVCMNELLDQLIEELVPQAEEHNLSFVKKFQEDRIYAVVDSEKMVRVFENLLINAIKYSIDKAEIQVSLQREEQHIKISIANHSEEFTKTELENLFERFYKKDQSRSRAVEGSGLGLAIAKSIVELHKGEIRAEYENGVIQFIILLPI</sequence>
<dbReference type="CDD" id="cd00082">
    <property type="entry name" value="HisKA"/>
    <property type="match status" value="1"/>
</dbReference>
<dbReference type="InterPro" id="IPR003594">
    <property type="entry name" value="HATPase_dom"/>
</dbReference>
<dbReference type="InterPro" id="IPR003660">
    <property type="entry name" value="HAMP_dom"/>
</dbReference>
<dbReference type="InterPro" id="IPR036097">
    <property type="entry name" value="HisK_dim/P_sf"/>
</dbReference>
<evidence type="ECO:0000256" key="10">
    <source>
        <dbReference type="ARBA" id="ARBA00022840"/>
    </source>
</evidence>
<dbReference type="PRINTS" id="PR00344">
    <property type="entry name" value="BCTRLSENSOR"/>
</dbReference>
<evidence type="ECO:0000259" key="14">
    <source>
        <dbReference type="PROSITE" id="PS50109"/>
    </source>
</evidence>
<dbReference type="SMART" id="SM00388">
    <property type="entry name" value="HisKA"/>
    <property type="match status" value="1"/>
</dbReference>
<dbReference type="FunFam" id="1.10.287.130:FF:000008">
    <property type="entry name" value="Two-component sensor histidine kinase"/>
    <property type="match status" value="1"/>
</dbReference>
<keyword evidence="5" id="KW-0597">Phosphoprotein</keyword>
<keyword evidence="13" id="KW-0472">Membrane</keyword>
<evidence type="ECO:0000256" key="12">
    <source>
        <dbReference type="ARBA" id="ARBA00023012"/>
    </source>
</evidence>
<dbReference type="GO" id="GO:0000155">
    <property type="term" value="F:phosphorelay sensor kinase activity"/>
    <property type="evidence" value="ECO:0007669"/>
    <property type="project" value="InterPro"/>
</dbReference>
<dbReference type="PATRIC" id="fig|86662.23.peg.4967"/>
<keyword evidence="9 16" id="KW-0418">Kinase</keyword>
<evidence type="ECO:0000256" key="2">
    <source>
        <dbReference type="ARBA" id="ARBA00004651"/>
    </source>
</evidence>
<keyword evidence="7" id="KW-0812">Transmembrane</keyword>
<organism evidence="16 17">
    <name type="scientific">Bacillus mycoides</name>
    <dbReference type="NCBI Taxonomy" id="1405"/>
    <lineage>
        <taxon>Bacteria</taxon>
        <taxon>Bacillati</taxon>
        <taxon>Bacillota</taxon>
        <taxon>Bacilli</taxon>
        <taxon>Bacillales</taxon>
        <taxon>Bacillaceae</taxon>
        <taxon>Bacillus</taxon>
        <taxon>Bacillus cereus group</taxon>
    </lineage>
</organism>
<dbReference type="PROSITE" id="PS50885">
    <property type="entry name" value="HAMP"/>
    <property type="match status" value="1"/>
</dbReference>
<evidence type="ECO:0000256" key="6">
    <source>
        <dbReference type="ARBA" id="ARBA00022679"/>
    </source>
</evidence>
<dbReference type="Gene3D" id="1.10.287.130">
    <property type="match status" value="1"/>
</dbReference>
<evidence type="ECO:0000256" key="5">
    <source>
        <dbReference type="ARBA" id="ARBA00022553"/>
    </source>
</evidence>
<dbReference type="SUPFAM" id="SSF55874">
    <property type="entry name" value="ATPase domain of HSP90 chaperone/DNA topoisomerase II/histidine kinase"/>
    <property type="match status" value="1"/>
</dbReference>
<evidence type="ECO:0000256" key="7">
    <source>
        <dbReference type="ARBA" id="ARBA00022692"/>
    </source>
</evidence>
<evidence type="ECO:0000256" key="9">
    <source>
        <dbReference type="ARBA" id="ARBA00022777"/>
    </source>
</evidence>
<evidence type="ECO:0000256" key="3">
    <source>
        <dbReference type="ARBA" id="ARBA00012438"/>
    </source>
</evidence>
<feature type="domain" description="Histidine kinase" evidence="14">
    <location>
        <begin position="287"/>
        <end position="502"/>
    </location>
</feature>
<feature type="domain" description="HAMP" evidence="15">
    <location>
        <begin position="220"/>
        <end position="272"/>
    </location>
</feature>
<dbReference type="CDD" id="cd06225">
    <property type="entry name" value="HAMP"/>
    <property type="match status" value="1"/>
</dbReference>
<dbReference type="SUPFAM" id="SSF158472">
    <property type="entry name" value="HAMP domain-like"/>
    <property type="match status" value="1"/>
</dbReference>
<dbReference type="Pfam" id="PF00672">
    <property type="entry name" value="HAMP"/>
    <property type="match status" value="1"/>
</dbReference>
<dbReference type="InterPro" id="IPR003661">
    <property type="entry name" value="HisK_dim/P_dom"/>
</dbReference>
<keyword evidence="10" id="KW-0067">ATP-binding</keyword>
<dbReference type="EC" id="2.7.13.3" evidence="3"/>
<comment type="catalytic activity">
    <reaction evidence="1">
        <text>ATP + protein L-histidine = ADP + protein N-phospho-L-histidine.</text>
        <dbReference type="EC" id="2.7.13.3"/>
    </reaction>
</comment>
<evidence type="ECO:0000313" key="17">
    <source>
        <dbReference type="Proteomes" id="UP000175835"/>
    </source>
</evidence>
<dbReference type="SUPFAM" id="SSF47384">
    <property type="entry name" value="Homodimeric domain of signal transducing histidine kinase"/>
    <property type="match status" value="1"/>
</dbReference>
<keyword evidence="6" id="KW-0808">Transferase</keyword>
<dbReference type="Gene3D" id="3.30.565.10">
    <property type="entry name" value="Histidine kinase-like ATPase, C-terminal domain"/>
    <property type="match status" value="1"/>
</dbReference>
<keyword evidence="4" id="KW-1003">Cell membrane</keyword>
<dbReference type="RefSeq" id="WP_070140045.1">
    <property type="nucleotide sequence ID" value="NZ_LXLM01000047.1"/>
</dbReference>